<dbReference type="Proteomes" id="UP001157114">
    <property type="component" value="Unassembled WGS sequence"/>
</dbReference>
<evidence type="ECO:0000313" key="2">
    <source>
        <dbReference type="Proteomes" id="UP001157114"/>
    </source>
</evidence>
<gene>
    <name evidence="1" type="ORF">MU1_16490</name>
</gene>
<keyword evidence="2" id="KW-1185">Reference proteome</keyword>
<proteinExistence type="predicted"/>
<accession>A0ABQ6G8L7</accession>
<organism evidence="1 2">
    <name type="scientific">Paenibacillus glycanilyticus</name>
    <dbReference type="NCBI Taxonomy" id="126569"/>
    <lineage>
        <taxon>Bacteria</taxon>
        <taxon>Bacillati</taxon>
        <taxon>Bacillota</taxon>
        <taxon>Bacilli</taxon>
        <taxon>Bacillales</taxon>
        <taxon>Paenibacillaceae</taxon>
        <taxon>Paenibacillus</taxon>
    </lineage>
</organism>
<protein>
    <recommendedName>
        <fullName evidence="3">Uridine kinase</fullName>
    </recommendedName>
</protein>
<evidence type="ECO:0000313" key="1">
    <source>
        <dbReference type="EMBL" id="GLX67304.1"/>
    </source>
</evidence>
<comment type="caution">
    <text evidence="1">The sequence shown here is derived from an EMBL/GenBank/DDBJ whole genome shotgun (WGS) entry which is preliminary data.</text>
</comment>
<reference evidence="1 2" key="1">
    <citation type="submission" date="2023-03" db="EMBL/GenBank/DDBJ databases">
        <title>Draft genome sequence of the bacteria which degrade cell wall of Tricholomamatutake.</title>
        <authorList>
            <person name="Konishi Y."/>
            <person name="Fukuta Y."/>
            <person name="Shirasaka N."/>
        </authorList>
    </citation>
    <scope>NUCLEOTIDE SEQUENCE [LARGE SCALE GENOMIC DNA]</scope>
    <source>
        <strain evidence="2">mu1</strain>
    </source>
</reference>
<name>A0ABQ6G8L7_9BACL</name>
<dbReference type="EMBL" id="BSSQ01000006">
    <property type="protein sequence ID" value="GLX67304.1"/>
    <property type="molecule type" value="Genomic_DNA"/>
</dbReference>
<sequence>MDKNTLTHESREAVKAIVSGIKQRLLLSRTSPLVVSIDGGSGAGKSILNAVDAYDLIVVNQQSSQTIGGE</sequence>
<evidence type="ECO:0008006" key="3">
    <source>
        <dbReference type="Google" id="ProtNLM"/>
    </source>
</evidence>